<comment type="caution">
    <text evidence="2">The sequence shown here is derived from an EMBL/GenBank/DDBJ whole genome shotgun (WGS) entry which is preliminary data.</text>
</comment>
<dbReference type="Proteomes" id="UP000190896">
    <property type="component" value="Unassembled WGS sequence"/>
</dbReference>
<keyword evidence="1" id="KW-0812">Transmembrane</keyword>
<keyword evidence="1" id="KW-1133">Transmembrane helix</keyword>
<feature type="transmembrane region" description="Helical" evidence="1">
    <location>
        <begin position="31"/>
        <end position="56"/>
    </location>
</feature>
<sequence length="113" mass="13189">MRKRIDNRFNTQKIFQLFHRTLLRTVDHKKVFHCVVFLEVTDYIIEVLIVVINMLTLETMGIVSPIKLFMLVFQGMCISVMTADTVIPAPSVPYDGKDIFGIFTIFRKQELIH</sequence>
<evidence type="ECO:0000313" key="3">
    <source>
        <dbReference type="Proteomes" id="UP000190896"/>
    </source>
</evidence>
<accession>A0A1T2KS52</accession>
<evidence type="ECO:0000256" key="1">
    <source>
        <dbReference type="SAM" id="Phobius"/>
    </source>
</evidence>
<feature type="transmembrane region" description="Helical" evidence="1">
    <location>
        <begin position="68"/>
        <end position="87"/>
    </location>
</feature>
<gene>
    <name evidence="2" type="ORF">BOW51_10745</name>
</gene>
<keyword evidence="1" id="KW-0472">Membrane</keyword>
<evidence type="ECO:0000313" key="2">
    <source>
        <dbReference type="EMBL" id="OOZ35699.1"/>
    </source>
</evidence>
<name>A0A1T2KS52_9GAMM</name>
<proteinExistence type="predicted"/>
<dbReference type="EMBL" id="MPRJ01000082">
    <property type="protein sequence ID" value="OOZ35699.1"/>
    <property type="molecule type" value="Genomic_DNA"/>
</dbReference>
<keyword evidence="3" id="KW-1185">Reference proteome</keyword>
<protein>
    <submittedName>
        <fullName evidence="2">Uncharacterized protein</fullName>
    </submittedName>
</protein>
<reference evidence="2 3" key="1">
    <citation type="submission" date="2016-11" db="EMBL/GenBank/DDBJ databases">
        <title>Mixed transmission modes and dynamic genome evolution in an obligate animal-bacterial symbiosis.</title>
        <authorList>
            <person name="Russell S.L."/>
            <person name="Corbett-Detig R.B."/>
            <person name="Cavanaugh C.M."/>
        </authorList>
    </citation>
    <scope>NUCLEOTIDE SEQUENCE [LARGE SCALE GENOMIC DNA]</scope>
    <source>
        <strain evidence="2">Se-Cadez</strain>
    </source>
</reference>
<organism evidence="2 3">
    <name type="scientific">Solemya velesiana gill symbiont</name>
    <dbReference type="NCBI Taxonomy" id="1918948"/>
    <lineage>
        <taxon>Bacteria</taxon>
        <taxon>Pseudomonadati</taxon>
        <taxon>Pseudomonadota</taxon>
        <taxon>Gammaproteobacteria</taxon>
        <taxon>sulfur-oxidizing symbionts</taxon>
    </lineage>
</organism>
<dbReference type="AlphaFoldDB" id="A0A1T2KS52"/>